<evidence type="ECO:0000313" key="3">
    <source>
        <dbReference type="Proteomes" id="UP001165121"/>
    </source>
</evidence>
<dbReference type="EMBL" id="BSXT01001363">
    <property type="protein sequence ID" value="GMF41690.1"/>
    <property type="molecule type" value="Genomic_DNA"/>
</dbReference>
<protein>
    <submittedName>
        <fullName evidence="2">Unnamed protein product</fullName>
    </submittedName>
</protein>
<name>A0A9W6XMX0_9STRA</name>
<evidence type="ECO:0000313" key="2">
    <source>
        <dbReference type="EMBL" id="GMF41690.1"/>
    </source>
</evidence>
<feature type="region of interest" description="Disordered" evidence="1">
    <location>
        <begin position="1"/>
        <end position="30"/>
    </location>
</feature>
<feature type="compositionally biased region" description="Polar residues" evidence="1">
    <location>
        <begin position="135"/>
        <end position="150"/>
    </location>
</feature>
<reference evidence="2" key="1">
    <citation type="submission" date="2023-04" db="EMBL/GenBank/DDBJ databases">
        <title>Phytophthora fragariaefolia NBRC 109709.</title>
        <authorList>
            <person name="Ichikawa N."/>
            <person name="Sato H."/>
            <person name="Tonouchi N."/>
        </authorList>
    </citation>
    <scope>NUCLEOTIDE SEQUENCE</scope>
    <source>
        <strain evidence="2">NBRC 109709</strain>
    </source>
</reference>
<sequence>MIESTDTVAGSSGAHHRVLDTDARTQPSQAPLDRTALPAIAALTDSIAHRLLRNGTAPPPPMASAQVKARAVERTVTTAVEDGGAAGHAITADGVAVTATPSPPTRRKRGRPPGSKNKPKPTTDATQPKRRRTAATPQRSLDNVMSQVSTPRVPEHVVEGSNAARRSQQARPLAVSQRSGIHVAATLAASVGVTQAVASTDPESEVSPLQLAPTTRSPTRPPLIPDLYSDTIVAFSPAKEGWMTRKTHKYVGVGNVYLVGRVCRIMKRTPFQIQW</sequence>
<proteinExistence type="predicted"/>
<gene>
    <name evidence="2" type="ORF">Pfra01_001331400</name>
</gene>
<dbReference type="Proteomes" id="UP001165121">
    <property type="component" value="Unassembled WGS sequence"/>
</dbReference>
<feature type="compositionally biased region" description="Polar residues" evidence="1">
    <location>
        <begin position="1"/>
        <end position="10"/>
    </location>
</feature>
<feature type="region of interest" description="Disordered" evidence="1">
    <location>
        <begin position="201"/>
        <end position="223"/>
    </location>
</feature>
<dbReference type="AlphaFoldDB" id="A0A9W6XMX0"/>
<feature type="region of interest" description="Disordered" evidence="1">
    <location>
        <begin position="83"/>
        <end position="154"/>
    </location>
</feature>
<comment type="caution">
    <text evidence="2">The sequence shown here is derived from an EMBL/GenBank/DDBJ whole genome shotgun (WGS) entry which is preliminary data.</text>
</comment>
<organism evidence="2 3">
    <name type="scientific">Phytophthora fragariaefolia</name>
    <dbReference type="NCBI Taxonomy" id="1490495"/>
    <lineage>
        <taxon>Eukaryota</taxon>
        <taxon>Sar</taxon>
        <taxon>Stramenopiles</taxon>
        <taxon>Oomycota</taxon>
        <taxon>Peronosporomycetes</taxon>
        <taxon>Peronosporales</taxon>
        <taxon>Peronosporaceae</taxon>
        <taxon>Phytophthora</taxon>
    </lineage>
</organism>
<keyword evidence="3" id="KW-1185">Reference proteome</keyword>
<evidence type="ECO:0000256" key="1">
    <source>
        <dbReference type="SAM" id="MobiDB-lite"/>
    </source>
</evidence>
<accession>A0A9W6XMX0</accession>